<organism evidence="2 3">
    <name type="scientific">Scopulibacillus darangshiensis</name>
    <dbReference type="NCBI Taxonomy" id="442528"/>
    <lineage>
        <taxon>Bacteria</taxon>
        <taxon>Bacillati</taxon>
        <taxon>Bacillota</taxon>
        <taxon>Bacilli</taxon>
        <taxon>Bacillales</taxon>
        <taxon>Sporolactobacillaceae</taxon>
        <taxon>Scopulibacillus</taxon>
    </lineage>
</organism>
<dbReference type="InterPro" id="IPR013154">
    <property type="entry name" value="ADH-like_N"/>
</dbReference>
<dbReference type="InterPro" id="IPR052711">
    <property type="entry name" value="Zinc_ADH-like"/>
</dbReference>
<dbReference type="SUPFAM" id="SSF50129">
    <property type="entry name" value="GroES-like"/>
    <property type="match status" value="1"/>
</dbReference>
<dbReference type="PANTHER" id="PTHR45033:SF3">
    <property type="entry name" value="DEHYDROGENASE, PUTATIVE (AFU_ORTHOLOGUE AFUA_2G13270)-RELATED"/>
    <property type="match status" value="1"/>
</dbReference>
<dbReference type="Pfam" id="PF00107">
    <property type="entry name" value="ADH_zinc_N"/>
    <property type="match status" value="1"/>
</dbReference>
<dbReference type="InterPro" id="IPR036291">
    <property type="entry name" value="NAD(P)-bd_dom_sf"/>
</dbReference>
<comment type="caution">
    <text evidence="2">The sequence shown here is derived from an EMBL/GenBank/DDBJ whole genome shotgun (WGS) entry which is preliminary data.</text>
</comment>
<dbReference type="Gene3D" id="3.40.50.720">
    <property type="entry name" value="NAD(P)-binding Rossmann-like Domain"/>
    <property type="match status" value="1"/>
</dbReference>
<evidence type="ECO:0000313" key="3">
    <source>
        <dbReference type="Proteomes" id="UP000295416"/>
    </source>
</evidence>
<dbReference type="RefSeq" id="WP_132746985.1">
    <property type="nucleotide sequence ID" value="NZ_SLXK01000024.1"/>
</dbReference>
<dbReference type="EMBL" id="SLXK01000024">
    <property type="protein sequence ID" value="TCP24565.1"/>
    <property type="molecule type" value="Genomic_DNA"/>
</dbReference>
<dbReference type="InterPro" id="IPR020843">
    <property type="entry name" value="ER"/>
</dbReference>
<feature type="domain" description="Enoyl reductase (ER)" evidence="1">
    <location>
        <begin position="10"/>
        <end position="327"/>
    </location>
</feature>
<dbReference type="Pfam" id="PF08240">
    <property type="entry name" value="ADH_N"/>
    <property type="match status" value="1"/>
</dbReference>
<dbReference type="PANTHER" id="PTHR45033">
    <property type="match status" value="1"/>
</dbReference>
<dbReference type="GO" id="GO:0016491">
    <property type="term" value="F:oxidoreductase activity"/>
    <property type="evidence" value="ECO:0007669"/>
    <property type="project" value="InterPro"/>
</dbReference>
<dbReference type="SUPFAM" id="SSF51735">
    <property type="entry name" value="NAD(P)-binding Rossmann-fold domains"/>
    <property type="match status" value="1"/>
</dbReference>
<dbReference type="AlphaFoldDB" id="A0A4R2NT34"/>
<name>A0A4R2NT34_9BACL</name>
<dbReference type="Gene3D" id="3.90.180.10">
    <property type="entry name" value="Medium-chain alcohol dehydrogenases, catalytic domain"/>
    <property type="match status" value="1"/>
</dbReference>
<protein>
    <submittedName>
        <fullName evidence="2">Zinc-binding alcohol dehydrogenase/oxidoreductase</fullName>
    </submittedName>
</protein>
<evidence type="ECO:0000313" key="2">
    <source>
        <dbReference type="EMBL" id="TCP24565.1"/>
    </source>
</evidence>
<dbReference type="SMART" id="SM00829">
    <property type="entry name" value="PKS_ER"/>
    <property type="match status" value="1"/>
</dbReference>
<dbReference type="Proteomes" id="UP000295416">
    <property type="component" value="Unassembled WGS sequence"/>
</dbReference>
<keyword evidence="3" id="KW-1185">Reference proteome</keyword>
<reference evidence="2 3" key="1">
    <citation type="submission" date="2019-03" db="EMBL/GenBank/DDBJ databases">
        <title>Genomic Encyclopedia of Type Strains, Phase IV (KMG-IV): sequencing the most valuable type-strain genomes for metagenomic binning, comparative biology and taxonomic classification.</title>
        <authorList>
            <person name="Goeker M."/>
        </authorList>
    </citation>
    <scope>NUCLEOTIDE SEQUENCE [LARGE SCALE GENOMIC DNA]</scope>
    <source>
        <strain evidence="2 3">DSM 19377</strain>
    </source>
</reference>
<dbReference type="InterPro" id="IPR013149">
    <property type="entry name" value="ADH-like_C"/>
</dbReference>
<accession>A0A4R2NT34</accession>
<dbReference type="InterPro" id="IPR011032">
    <property type="entry name" value="GroES-like_sf"/>
</dbReference>
<proteinExistence type="predicted"/>
<dbReference type="OrthoDB" id="9787435at2"/>
<sequence length="331" mass="35546">MKAIVHKGTAGFQGVSYTDIEASSVSDGKVKVSLKSAGLNHRDLFVLTRHKEDEPGLIIGSDGAGVITEIGQDVEGLTVGDEVVIIPSLGWKDKTPAPPEHFEILGLPDHGTFAEEIVIDAGQIARKPGYLTWEEAGVLPLGALTAYRALFTRGQLKVGQTVFIPGAGSGVATYLIQMAKASDAKVIVSSRSEEKRQKALEVGADLAIDSNEDWASELKGEMVDLVIESVGAATLRKSFHVLKQGGTLVLFGASAGDEVTMNLRDFFYGQYSFLGSTMGSIQEFHEMISLIEKHQIKPVVDSVYPLEEALAAMKRLEDGEQFGKIALKVTD</sequence>
<gene>
    <name evidence="2" type="ORF">EV207_12464</name>
</gene>
<evidence type="ECO:0000259" key="1">
    <source>
        <dbReference type="SMART" id="SM00829"/>
    </source>
</evidence>